<feature type="binding site" evidence="2">
    <location>
        <position position="115"/>
    </location>
    <ligand>
        <name>Fe(3+)</name>
        <dbReference type="ChEBI" id="CHEBI:29034"/>
        <label>2</label>
    </ligand>
</feature>
<comment type="caution">
    <text evidence="1">The sequence shown here is derived from an EMBL/GenBank/DDBJ whole genome shotgun (WGS) entry which is preliminary data.</text>
</comment>
<feature type="binding site" evidence="2">
    <location>
        <position position="203"/>
    </location>
    <ligand>
        <name>Fe(3+)</name>
        <dbReference type="ChEBI" id="CHEBI:29034"/>
        <label>2</label>
    </ligand>
</feature>
<feature type="binding site" evidence="3">
    <location>
        <position position="115"/>
    </location>
    <ligand>
        <name>Fe(3+)</name>
        <dbReference type="ChEBI" id="CHEBI:29034"/>
        <label>1</label>
    </ligand>
</feature>
<feature type="binding site" evidence="3">
    <location>
        <position position="113"/>
    </location>
    <ligand>
        <name>Fe(3+)</name>
        <dbReference type="ChEBI" id="CHEBI:29034"/>
        <label>1</label>
    </ligand>
</feature>
<evidence type="ECO:0007829" key="3">
    <source>
        <dbReference type="PDB" id="8XPF"/>
    </source>
</evidence>
<protein>
    <submittedName>
        <fullName evidence="1">Phytanoyl-CoA dioxygenase (PhyH)</fullName>
    </submittedName>
</protein>
<dbReference type="EMBL" id="FOFF01000019">
    <property type="protein sequence ID" value="SER60926.1"/>
    <property type="molecule type" value="Genomic_DNA"/>
</dbReference>
<proteinExistence type="evidence at protein level"/>
<sequence>MDPKSIAAELATKGYALVPDFLTGTALTEAVAAIETYFPDPEADGSSAQDVAALKHAVPFPFTANALNRHPLDPRVIGVVEELLGTSDLRMTSAFIQAKYGTAYGESTDQRLHNDAWAASSLVHPRADGVYQRVYGILYLTDVTEDTAPTYVVDRAAHLGLPLLTAEGTGAYTKESYPELYERERPVVAAKGSLLLFVGDIVHRGSAYHAQLGRRLALFFNIHGAQARWTDKHLWSLRPAHPDWGTFRDLMIELEPHQRHLLGFPPPGDDYWTEETVKHLAEMYPGIDVEPYLPTDTADTADTAS</sequence>
<reference evidence="1" key="1">
    <citation type="submission" date="2016-10" db="EMBL/GenBank/DDBJ databases">
        <authorList>
            <person name="Varghese N."/>
            <person name="Submissions S."/>
        </authorList>
    </citation>
    <scope>NUCLEOTIDE SEQUENCE</scope>
    <source>
        <strain evidence="1">YR375</strain>
    </source>
</reference>
<evidence type="ECO:0007829" key="2">
    <source>
        <dbReference type="PDB" id="8XP6"/>
    </source>
</evidence>
<accession>A0ACD6BAK2</accession>
<organism evidence="1">
    <name type="scientific">Streptomyces sp. yr375</name>
    <dbReference type="NCBI Taxonomy" id="1761906"/>
    <lineage>
        <taxon>Bacteria</taxon>
        <taxon>Bacillati</taxon>
        <taxon>Actinomycetota</taxon>
        <taxon>Actinomycetes</taxon>
        <taxon>Kitasatosporales</taxon>
        <taxon>Streptomycetaceae</taxon>
        <taxon>Streptomyces</taxon>
    </lineage>
</organism>
<feature type="binding site" evidence="3">
    <location>
        <position position="158"/>
    </location>
    <ligand>
        <name>Fe(3+)</name>
        <dbReference type="ChEBI" id="CHEBI:29034"/>
        <label>3</label>
    </ligand>
</feature>
<feature type="binding site" evidence="3">
    <location>
        <position position="203"/>
    </location>
    <ligand>
        <name>Fe(3+)</name>
        <dbReference type="ChEBI" id="CHEBI:29034"/>
        <label>1</label>
    </ligand>
</feature>
<gene>
    <name evidence="1" type="ORF">SAMN04487983_101937</name>
</gene>
<feature type="binding site" evidence="3">
    <location>
        <position position="150"/>
    </location>
    <ligand>
        <name>2-oxoglutarate</name>
        <dbReference type="ChEBI" id="CHEBI:16810"/>
    </ligand>
</feature>
<keyword evidence="1" id="KW-0560">Oxidoreductase</keyword>
<dbReference type="PDB" id="8XPF">
    <property type="method" value="X-ray"/>
    <property type="resolution" value="1.50 A"/>
    <property type="chains" value="A=1-298"/>
</dbReference>
<feature type="binding site" evidence="3">
    <location>
        <position position="215"/>
    </location>
    <ligand>
        <name>2-oxoglutarate</name>
        <dbReference type="ChEBI" id="CHEBI:16810"/>
    </ligand>
</feature>
<keyword evidence="2 3" id="KW-0479">Metal-binding</keyword>
<accession>A0A1H9QK90</accession>
<keyword evidence="2 3" id="KW-0002">3D-structure</keyword>
<evidence type="ECO:0000313" key="1">
    <source>
        <dbReference type="EMBL" id="SER60926.1"/>
    </source>
</evidence>
<reference evidence="2 3" key="2">
    <citation type="journal article" date="2025" name="ACS Catal.">
        <title>Biosynthesis of Collinodin Unveils Iterative Oxidative and Prenylation Modifications.</title>
        <authorList>
            <person name="Shi J."/>
            <person name="Zhang Y."/>
            <person name="Ren W.Q."/>
            <person name="Shi Y."/>
            <person name="Wei Y.Y."/>
            <person name="Zhang B."/>
            <person name="Jiao R.H."/>
            <person name="Ge H.M."/>
        </authorList>
    </citation>
    <scope>X-RAY CRYSTALLOGRAPHY (1.40 ANGSTROMS) OF 1-298 IN COMPLEX WITH 2-OXOGLUTARATE AND FE(3+)</scope>
</reference>
<name>A0ACD6BAK2_9ACTN</name>
<dbReference type="PDB" id="8XP6">
    <property type="method" value="X-ray"/>
    <property type="resolution" value="1.40 A"/>
    <property type="chains" value="A=1-298"/>
</dbReference>
<keyword evidence="1" id="KW-0223">Dioxygenase</keyword>